<evidence type="ECO:0000313" key="2">
    <source>
        <dbReference type="Proteomes" id="UP000185772"/>
    </source>
</evidence>
<comment type="caution">
    <text evidence="1">The sequence shown here is derived from an EMBL/GenBank/DDBJ whole genome shotgun (WGS) entry which is preliminary data.</text>
</comment>
<dbReference type="Proteomes" id="UP000185772">
    <property type="component" value="Unassembled WGS sequence"/>
</dbReference>
<accession>A0A1Q8W317</accession>
<protein>
    <submittedName>
        <fullName evidence="1">Uncharacterized protein</fullName>
    </submittedName>
</protein>
<proteinExistence type="predicted"/>
<dbReference type="AlphaFoldDB" id="A0A1Q8W317"/>
<dbReference type="EMBL" id="MSKM01000001">
    <property type="protein sequence ID" value="OLO55935.1"/>
    <property type="molecule type" value="Genomic_DNA"/>
</dbReference>
<name>A0A1Q8W317_9ACTO</name>
<reference evidence="1 2" key="1">
    <citation type="submission" date="2016-12" db="EMBL/GenBank/DDBJ databases">
        <title>Genomic comparison of strains in the 'Actinomyces naeslundii' group.</title>
        <authorList>
            <person name="Mughal S.R."/>
            <person name="Do T."/>
            <person name="Gilbert S.C."/>
            <person name="Witherden E.A."/>
            <person name="Didelot X."/>
            <person name="Beighton D."/>
        </authorList>
    </citation>
    <scope>NUCLEOTIDE SEQUENCE [LARGE SCALE GENOMIC DNA]</scope>
    <source>
        <strain evidence="1 2">MMRCO6-1</strain>
    </source>
</reference>
<dbReference type="RefSeq" id="WP_075370792.1">
    <property type="nucleotide sequence ID" value="NZ_MSKM01000001.1"/>
</dbReference>
<organism evidence="1 2">
    <name type="scientific">Actinomyces oris</name>
    <dbReference type="NCBI Taxonomy" id="544580"/>
    <lineage>
        <taxon>Bacteria</taxon>
        <taxon>Bacillati</taxon>
        <taxon>Actinomycetota</taxon>
        <taxon>Actinomycetes</taxon>
        <taxon>Actinomycetales</taxon>
        <taxon>Actinomycetaceae</taxon>
        <taxon>Actinomyces</taxon>
    </lineage>
</organism>
<evidence type="ECO:0000313" key="1">
    <source>
        <dbReference type="EMBL" id="OLO55935.1"/>
    </source>
</evidence>
<gene>
    <name evidence="1" type="ORF">BKH27_00035</name>
</gene>
<sequence length="235" mass="26339">MAVAGVQHHWAVTRGNNPDAKPYYCPLHEARHFAAVTLYRRLLQPIPDNATDYWARLADMAVVIPEQEASFFYQLSLLAQATWTPVDHDTDLDAILAKARTELATRPTPTISGDHADPRVLGRPAITTTPTLTNIKTQGTWAVTLETDDPNDGVDDIWVSPIYADKPPTTYAQARDRYLTVAKDLNRVVPPDPEPTTGIRFWYTLETSASTPWYPDDINIDPTQAINQLYNQLTQ</sequence>